<dbReference type="Proteomes" id="UP001479933">
    <property type="component" value="Chromosome"/>
</dbReference>
<evidence type="ECO:0000256" key="2">
    <source>
        <dbReference type="ARBA" id="ARBA00023002"/>
    </source>
</evidence>
<dbReference type="PANTHER" id="PTHR43296:SF2">
    <property type="entry name" value="PEROXISOMAL 2,4-DIENOYL-COA REDUCTASE [(3E)-ENOYL-COA-PRODUCING]"/>
    <property type="match status" value="1"/>
</dbReference>
<gene>
    <name evidence="3" type="ORF">RVF87_12020</name>
</gene>
<dbReference type="InterPro" id="IPR036291">
    <property type="entry name" value="NAD(P)-bd_dom_sf"/>
</dbReference>
<evidence type="ECO:0000256" key="1">
    <source>
        <dbReference type="ARBA" id="ARBA00022857"/>
    </source>
</evidence>
<dbReference type="RefSeq" id="WP_066164559.1">
    <property type="nucleotide sequence ID" value="NZ_CP136137.1"/>
</dbReference>
<dbReference type="Pfam" id="PF13561">
    <property type="entry name" value="adh_short_C2"/>
    <property type="match status" value="1"/>
</dbReference>
<dbReference type="EMBL" id="CP136137">
    <property type="protein sequence ID" value="WYY05811.1"/>
    <property type="molecule type" value="Genomic_DNA"/>
</dbReference>
<dbReference type="PRINTS" id="PR00081">
    <property type="entry name" value="GDHRDH"/>
</dbReference>
<organism evidence="3 4">
    <name type="scientific">Gordonia hydrophobica</name>
    <dbReference type="NCBI Taxonomy" id="40516"/>
    <lineage>
        <taxon>Bacteria</taxon>
        <taxon>Bacillati</taxon>
        <taxon>Actinomycetota</taxon>
        <taxon>Actinomycetes</taxon>
        <taxon>Mycobacteriales</taxon>
        <taxon>Gordoniaceae</taxon>
        <taxon>Gordonia</taxon>
    </lineage>
</organism>
<reference evidence="3 4" key="1">
    <citation type="journal article" date="2023" name="Virus Evol.">
        <title>Computational host range prediction-The good, the bad, and the ugly.</title>
        <authorList>
            <person name="Howell A.A."/>
            <person name="Versoza C.J."/>
            <person name="Pfeifer S.P."/>
        </authorList>
    </citation>
    <scope>NUCLEOTIDE SEQUENCE [LARGE SCALE GENOMIC DNA]</scope>
    <source>
        <strain evidence="3 4">1610/1b</strain>
    </source>
</reference>
<keyword evidence="2" id="KW-0560">Oxidoreductase</keyword>
<evidence type="ECO:0000313" key="3">
    <source>
        <dbReference type="EMBL" id="WYY05811.1"/>
    </source>
</evidence>
<dbReference type="SUPFAM" id="SSF51735">
    <property type="entry name" value="NAD(P)-binding Rossmann-fold domains"/>
    <property type="match status" value="1"/>
</dbReference>
<evidence type="ECO:0000313" key="4">
    <source>
        <dbReference type="Proteomes" id="UP001479933"/>
    </source>
</evidence>
<proteinExistence type="predicted"/>
<dbReference type="InterPro" id="IPR045017">
    <property type="entry name" value="DECR2-like"/>
</dbReference>
<keyword evidence="4" id="KW-1185">Reference proteome</keyword>
<sequence>MIDSFAPDLMEGRTVFVSGGGSGVNLAIARAVADLGGDVSICGRTGGRLEQAAEHLRSRGARVVTTVADVRDGQAVAEAFARTEAELGPVDGVVCGAAGNFVAPAERISTNGFKAVVDIDLLGSFHVAREAFDHLRRTKGSVVFVSGGQSVTPLADQAHVAAAKAGVDQLMRSMALEWAPHGIRVNSIIPGPVEGTEGMRRLTEGAMGQVWVDSVPLGRFAEGAEIGAMAAVLLSDIASYMTGTQLLVDGGLNLSGGGHITASSGRLAATGGTRA</sequence>
<accession>A0ABZ2TWC9</accession>
<dbReference type="InterPro" id="IPR002347">
    <property type="entry name" value="SDR_fam"/>
</dbReference>
<dbReference type="PANTHER" id="PTHR43296">
    <property type="entry name" value="PEROXISOMAL 2,4-DIENOYL-COA REDUCTASE"/>
    <property type="match status" value="1"/>
</dbReference>
<name>A0ABZ2TWC9_9ACTN</name>
<dbReference type="Gene3D" id="3.40.50.720">
    <property type="entry name" value="NAD(P)-binding Rossmann-like Domain"/>
    <property type="match status" value="1"/>
</dbReference>
<protein>
    <submittedName>
        <fullName evidence="3">SDR family oxidoreductase</fullName>
    </submittedName>
</protein>
<keyword evidence="1" id="KW-0521">NADP</keyword>